<dbReference type="KEGG" id="mde:101900506"/>
<evidence type="ECO:0000256" key="2">
    <source>
        <dbReference type="ARBA" id="ARBA00017835"/>
    </source>
</evidence>
<dbReference type="Proteomes" id="UP001652621">
    <property type="component" value="Unplaced"/>
</dbReference>
<dbReference type="InterPro" id="IPR019560">
    <property type="entry name" value="Mitochondrial_18_kDa_protein"/>
</dbReference>
<dbReference type="AlphaFoldDB" id="A0A1I8MJK0"/>
<dbReference type="OrthoDB" id="424969at2759"/>
<evidence type="ECO:0000256" key="1">
    <source>
        <dbReference type="ARBA" id="ARBA00009224"/>
    </source>
</evidence>
<dbReference type="GO" id="GO:0005739">
    <property type="term" value="C:mitochondrion"/>
    <property type="evidence" value="ECO:0007669"/>
    <property type="project" value="TreeGrafter"/>
</dbReference>
<sequence>MEKEKDLYRETWVRYLGYCNEVGEAFRRLVPSKVVTASYVVSTGYVCADTIDKSYKDYKQGSSVKNVAITATDVFIWQILASVVIPGFTINRITYLSGRLLRQANVKKAIAKYLPTAFGLTSIPFIIPPIDHSVDYLMDNTYRKFVKRAT</sequence>
<evidence type="ECO:0000313" key="4">
    <source>
        <dbReference type="EnsemblMetazoa" id="MDOA005568-PB"/>
    </source>
</evidence>
<comment type="similarity">
    <text evidence="1">Belongs to the MTFP1 family.</text>
</comment>
<dbReference type="VEuPathDB" id="VectorBase:MDOMA2_017489"/>
<organism evidence="4">
    <name type="scientific">Musca domestica</name>
    <name type="common">House fly</name>
    <dbReference type="NCBI Taxonomy" id="7370"/>
    <lineage>
        <taxon>Eukaryota</taxon>
        <taxon>Metazoa</taxon>
        <taxon>Ecdysozoa</taxon>
        <taxon>Arthropoda</taxon>
        <taxon>Hexapoda</taxon>
        <taxon>Insecta</taxon>
        <taxon>Pterygota</taxon>
        <taxon>Neoptera</taxon>
        <taxon>Endopterygota</taxon>
        <taxon>Diptera</taxon>
        <taxon>Brachycera</taxon>
        <taxon>Muscomorpha</taxon>
        <taxon>Muscoidea</taxon>
        <taxon>Muscidae</taxon>
        <taxon>Musca</taxon>
    </lineage>
</organism>
<dbReference type="VEuPathDB" id="VectorBase:MDOA005568"/>
<evidence type="ECO:0000256" key="3">
    <source>
        <dbReference type="ARBA" id="ARBA00029631"/>
    </source>
</evidence>
<protein>
    <recommendedName>
        <fullName evidence="2">Mitochondrial fission process protein 1</fullName>
    </recommendedName>
    <alternativeName>
        <fullName evidence="3">Mitochondrial 18 kDa protein</fullName>
    </alternativeName>
</protein>
<proteinExistence type="inferred from homology"/>
<reference evidence="6" key="2">
    <citation type="submission" date="2025-04" db="UniProtKB">
        <authorList>
            <consortium name="RefSeq"/>
        </authorList>
    </citation>
    <scope>IDENTIFICATION</scope>
    <source>
        <strain evidence="6">Aabys</strain>
    </source>
</reference>
<gene>
    <name evidence="4" type="primary">101900506</name>
    <name evidence="6" type="synonym">LOC101900506</name>
</gene>
<dbReference type="eggNOG" id="KOG1721">
    <property type="taxonomic scope" value="Eukaryota"/>
</dbReference>
<evidence type="ECO:0000313" key="5">
    <source>
        <dbReference type="Proteomes" id="UP001652621"/>
    </source>
</evidence>
<name>A0A1I8MJK0_MUSDO</name>
<dbReference type="RefSeq" id="XP_011293964.1">
    <property type="nucleotide sequence ID" value="XM_011295662.2"/>
</dbReference>
<accession>A0A1I8MJK0</accession>
<dbReference type="Pfam" id="PF10558">
    <property type="entry name" value="MTP18"/>
    <property type="match status" value="1"/>
</dbReference>
<dbReference type="GeneID" id="101900506"/>
<evidence type="ECO:0000313" key="6">
    <source>
        <dbReference type="RefSeq" id="XP_011293964.1"/>
    </source>
</evidence>
<dbReference type="EnsemblMetazoa" id="MDOA005568-RB">
    <property type="protein sequence ID" value="MDOA005568-PB"/>
    <property type="gene ID" value="MDOA005568"/>
</dbReference>
<keyword evidence="5" id="KW-1185">Reference proteome</keyword>
<reference evidence="4" key="1">
    <citation type="submission" date="2020-05" db="UniProtKB">
        <authorList>
            <consortium name="EnsemblMetazoa"/>
        </authorList>
    </citation>
    <scope>IDENTIFICATION</scope>
    <source>
        <strain evidence="4">Aabys</strain>
    </source>
</reference>
<dbReference type="eggNOG" id="KOG3945">
    <property type="taxonomic scope" value="Eukaryota"/>
</dbReference>
<dbReference type="GO" id="GO:0000266">
    <property type="term" value="P:mitochondrial fission"/>
    <property type="evidence" value="ECO:0007669"/>
    <property type="project" value="TreeGrafter"/>
</dbReference>
<dbReference type="PANTHER" id="PTHR11001">
    <property type="entry name" value="MITOCHONDRIAL FISSION PROCESS PROTEIN 1"/>
    <property type="match status" value="1"/>
</dbReference>
<dbReference type="PANTHER" id="PTHR11001:SF2">
    <property type="entry name" value="MITOCHONDRIAL FISSION PROCESS PROTEIN 1"/>
    <property type="match status" value="1"/>
</dbReference>